<dbReference type="Gene3D" id="6.10.140.1720">
    <property type="match status" value="1"/>
</dbReference>
<dbReference type="GO" id="GO:0016887">
    <property type="term" value="F:ATP hydrolysis activity"/>
    <property type="evidence" value="ECO:0007669"/>
    <property type="project" value="InterPro"/>
</dbReference>
<feature type="coiled-coil region" evidence="7">
    <location>
        <begin position="864"/>
        <end position="950"/>
    </location>
</feature>
<dbReference type="InterPro" id="IPR036277">
    <property type="entry name" value="SMC_hinge_sf"/>
</dbReference>
<dbReference type="Pfam" id="PF02463">
    <property type="entry name" value="SMC_N"/>
    <property type="match status" value="2"/>
</dbReference>
<dbReference type="InterPro" id="IPR027417">
    <property type="entry name" value="P-loop_NTPase"/>
</dbReference>
<dbReference type="Pfam" id="PF06470">
    <property type="entry name" value="SMC_hinge"/>
    <property type="match status" value="1"/>
</dbReference>
<reference evidence="9 10" key="1">
    <citation type="submission" date="2017-02" db="EMBL/GenBank/DDBJ databases">
        <authorList>
            <person name="Peterson S.W."/>
        </authorList>
    </citation>
    <scope>NUCLEOTIDE SEQUENCE [LARGE SCALE GENOMIC DNA]</scope>
    <source>
        <strain evidence="9 10">DSM 15102</strain>
    </source>
</reference>
<dbReference type="InterPro" id="IPR010935">
    <property type="entry name" value="SMC_hinge"/>
</dbReference>
<keyword evidence="2 7" id="KW-0963">Cytoplasm</keyword>
<dbReference type="RefSeq" id="WP_159454624.1">
    <property type="nucleotide sequence ID" value="NZ_FUWV01000001.1"/>
</dbReference>
<keyword evidence="4 7" id="KW-0067">ATP-binding</keyword>
<keyword evidence="3 7" id="KW-0547">Nucleotide-binding</keyword>
<evidence type="ECO:0000259" key="8">
    <source>
        <dbReference type="SMART" id="SM00968"/>
    </source>
</evidence>
<feature type="coiled-coil region" evidence="7">
    <location>
        <begin position="804"/>
        <end position="831"/>
    </location>
</feature>
<comment type="domain">
    <text evidence="7">Contains large globular domains required for ATP hydrolysis at each terminus and a third globular domain forming a flexible hinge near the middle of the molecule. These domains are separated by coiled-coil structures.</text>
</comment>
<sequence>MYLKKIEIYGFKSFADKIELEFDEGVTAVVGPNGSGKSNIADAVRWVLGEQSAKNLRGSKMEDVIFAGTEKRKPLGYAEVSLVIDNSLGELPIEYNEVRITRRVFRSGESEFYINKSLCRLKDIHQLFMDTGLGKEGYSIVGQGKIDEILSASSEDRRYIFEEAAGIVKYKARKIEAEKKLSRTEQNLLRINDIIKELENQIDPLSTQSKKAKEFIKFKELLKEKELALFVHKMEQLKETQKKIQVNKNAVQEEIKKQEKIIEEKEENSNKLKIQLKQIEDNINCYQKSLYNLSSESEKNRSEIELLNNKIENLLENRKRVIKEFDDTNKEICQYKMDKEAKERDLKKITSDVEKLSNTLLQEKERLNTLKNTLIDKETNVEKKRQEKLEFMNCLSELKSDLNGIQIMRTNIKNQIQQLNFQYSQKKKKMIDKKNILKNEIHNKDLKDQQIQELEDIKKNLSYKFNTKNLQIQTLEKKVKNKYNEIQSKQSRKKILIEMENEYDGYYKSVKNLMLERNKNNFLKNIIYGVVAEVIQVPTKYAVAIERALGSSAQNIIVKDEYSAQECIRILNKNKWGRATFLPLNIIKGNKIINELNIFKEIKGYIGIASDLIQYDSDFTQIIEQLLGRVIIVEKMEDGIYLSRKLNHRFKIVTLQGDVFNPGGSIIGGSNSYKNNGLIERQNEIEILSRELDSLIIEYNDLLKKNEILKNHKKELEDKGKELLDRIKNKQFEKLNIENSIKQIKNEIEELEKEITKIQNEVIEFETELDTLIKKEKFTQEKINDINKTIIKIDDQINKSDYLNKDEKENIEKLNNKITQLEIELATNQQKQTEIYHQILKLNKRIKNSQNIITEKKDTIECCEIELKKNSKTIEQKKNSLEKRLYKKSELEKQIKIFSITKEEIKKQIESCEEELNQFNKQLIVSNNALHKIEIQLNKVEMQMDTLENNIYEDYKLNYYSALGYKKKIENISKINSEIQYYKDEIQKLGNVNIDSIQEYERISERYQFLLKQRDDLNIAKKSLNQIIDEIMITMENQFKEEFNIIKKEFNNVFQKLFQGGYAKIYLTDPKDSLNCGIEIEVQPPGKKLQNLSLLSGGERALTAVALLFAILKVRPTPFCILDEIEAALDDANVYRYANFLKEFSKNTQFIAITHRKGTMEYADILYGITMEEQGVSKLVSVKLSEFVS</sequence>
<keyword evidence="10" id="KW-1185">Reference proteome</keyword>
<dbReference type="GO" id="GO:0007062">
    <property type="term" value="P:sister chromatid cohesion"/>
    <property type="evidence" value="ECO:0007669"/>
    <property type="project" value="InterPro"/>
</dbReference>
<dbReference type="GO" id="GO:0005524">
    <property type="term" value="F:ATP binding"/>
    <property type="evidence" value="ECO:0007669"/>
    <property type="project" value="UniProtKB-UniRule"/>
</dbReference>
<dbReference type="SMART" id="SM00968">
    <property type="entry name" value="SMC_hinge"/>
    <property type="match status" value="1"/>
</dbReference>
<name>A0A1T4JY61_9FIRM</name>
<evidence type="ECO:0000256" key="4">
    <source>
        <dbReference type="ARBA" id="ARBA00022840"/>
    </source>
</evidence>
<feature type="coiled-coil region" evidence="7">
    <location>
        <begin position="234"/>
        <end position="387"/>
    </location>
</feature>
<comment type="subunit">
    <text evidence="7">Homodimer.</text>
</comment>
<proteinExistence type="inferred from homology"/>
<evidence type="ECO:0000256" key="6">
    <source>
        <dbReference type="ARBA" id="ARBA00023125"/>
    </source>
</evidence>
<dbReference type="FunFam" id="3.40.50.300:FF:000901">
    <property type="entry name" value="Chromosome partition protein Smc"/>
    <property type="match status" value="1"/>
</dbReference>
<dbReference type="GO" id="GO:0003677">
    <property type="term" value="F:DNA binding"/>
    <property type="evidence" value="ECO:0007669"/>
    <property type="project" value="UniProtKB-UniRule"/>
</dbReference>
<dbReference type="Proteomes" id="UP000196365">
    <property type="component" value="Unassembled WGS sequence"/>
</dbReference>
<feature type="coiled-coil region" evidence="7">
    <location>
        <begin position="678"/>
        <end position="775"/>
    </location>
</feature>
<dbReference type="GO" id="GO:0006260">
    <property type="term" value="P:DNA replication"/>
    <property type="evidence" value="ECO:0007669"/>
    <property type="project" value="UniProtKB-UniRule"/>
</dbReference>
<evidence type="ECO:0000256" key="7">
    <source>
        <dbReference type="HAMAP-Rule" id="MF_01894"/>
    </source>
</evidence>
<evidence type="ECO:0000313" key="9">
    <source>
        <dbReference type="EMBL" id="SJZ35068.1"/>
    </source>
</evidence>
<dbReference type="PANTHER" id="PTHR43977">
    <property type="entry name" value="STRUCTURAL MAINTENANCE OF CHROMOSOMES PROTEIN 3"/>
    <property type="match status" value="1"/>
</dbReference>
<dbReference type="InterPro" id="IPR003395">
    <property type="entry name" value="RecF/RecN/SMC_N"/>
</dbReference>
<dbReference type="InterPro" id="IPR011890">
    <property type="entry name" value="SMC_prok"/>
</dbReference>
<dbReference type="FunFam" id="3.40.50.300:FF:000984">
    <property type="entry name" value="Chromosome partition protein Smc"/>
    <property type="match status" value="1"/>
</dbReference>
<evidence type="ECO:0000256" key="5">
    <source>
        <dbReference type="ARBA" id="ARBA00023054"/>
    </source>
</evidence>
<dbReference type="Gene3D" id="3.40.50.300">
    <property type="entry name" value="P-loop containing nucleotide triphosphate hydrolases"/>
    <property type="match status" value="2"/>
</dbReference>
<dbReference type="InterPro" id="IPR024704">
    <property type="entry name" value="SMC"/>
</dbReference>
<dbReference type="SUPFAM" id="SSF52540">
    <property type="entry name" value="P-loop containing nucleoside triphosphate hydrolases"/>
    <property type="match status" value="1"/>
</dbReference>
<dbReference type="Gene3D" id="1.20.1060.20">
    <property type="match status" value="1"/>
</dbReference>
<feature type="domain" description="SMC hinge" evidence="8">
    <location>
        <begin position="525"/>
        <end position="643"/>
    </location>
</feature>
<evidence type="ECO:0000256" key="2">
    <source>
        <dbReference type="ARBA" id="ARBA00022490"/>
    </source>
</evidence>
<dbReference type="AlphaFoldDB" id="A0A1T4JY61"/>
<dbReference type="SUPFAM" id="SSF75553">
    <property type="entry name" value="Smc hinge domain"/>
    <property type="match status" value="1"/>
</dbReference>
<dbReference type="NCBIfam" id="TIGR02168">
    <property type="entry name" value="SMC_prok_B"/>
    <property type="match status" value="1"/>
</dbReference>
<keyword evidence="5 7" id="KW-0175">Coiled coil</keyword>
<evidence type="ECO:0000256" key="3">
    <source>
        <dbReference type="ARBA" id="ARBA00022741"/>
    </source>
</evidence>
<dbReference type="CDD" id="cd03278">
    <property type="entry name" value="ABC_SMC_barmotin"/>
    <property type="match status" value="2"/>
</dbReference>
<gene>
    <name evidence="7" type="primary">smc</name>
    <name evidence="9" type="ORF">SAMN02745973_00199</name>
</gene>
<dbReference type="OrthoDB" id="9808768at2"/>
<dbReference type="EMBL" id="FUWV01000001">
    <property type="protein sequence ID" value="SJZ35068.1"/>
    <property type="molecule type" value="Genomic_DNA"/>
</dbReference>
<comment type="function">
    <text evidence="7">Required for chromosome condensation and partitioning.</text>
</comment>
<accession>A0A1T4JY61</accession>
<feature type="binding site" evidence="7">
    <location>
        <begin position="32"/>
        <end position="39"/>
    </location>
    <ligand>
        <name>ATP</name>
        <dbReference type="ChEBI" id="CHEBI:30616"/>
    </ligand>
</feature>
<dbReference type="Gene3D" id="3.30.70.1620">
    <property type="match status" value="1"/>
</dbReference>
<keyword evidence="6 7" id="KW-0238">DNA-binding</keyword>
<evidence type="ECO:0000313" key="10">
    <source>
        <dbReference type="Proteomes" id="UP000196365"/>
    </source>
</evidence>
<organism evidence="9 10">
    <name type="scientific">Garciella nitratireducens DSM 15102</name>
    <dbReference type="NCBI Taxonomy" id="1121911"/>
    <lineage>
        <taxon>Bacteria</taxon>
        <taxon>Bacillati</taxon>
        <taxon>Bacillota</taxon>
        <taxon>Clostridia</taxon>
        <taxon>Eubacteriales</taxon>
        <taxon>Eubacteriaceae</taxon>
        <taxon>Garciella</taxon>
    </lineage>
</organism>
<protein>
    <recommendedName>
        <fullName evidence="7">Chromosome partition protein Smc</fullName>
    </recommendedName>
</protein>
<comment type="subcellular location">
    <subcellularLocation>
        <location evidence="1 7">Cytoplasm</location>
    </subcellularLocation>
</comment>
<dbReference type="HAMAP" id="MF_01894">
    <property type="entry name" value="Smc_prok"/>
    <property type="match status" value="1"/>
</dbReference>
<dbReference type="GO" id="GO:0005694">
    <property type="term" value="C:chromosome"/>
    <property type="evidence" value="ECO:0007669"/>
    <property type="project" value="InterPro"/>
</dbReference>
<dbReference type="GO" id="GO:0007059">
    <property type="term" value="P:chromosome segregation"/>
    <property type="evidence" value="ECO:0007669"/>
    <property type="project" value="UniProtKB-UniRule"/>
</dbReference>
<comment type="similarity">
    <text evidence="7">Belongs to the SMC family.</text>
</comment>
<dbReference type="GO" id="GO:0030261">
    <property type="term" value="P:chromosome condensation"/>
    <property type="evidence" value="ECO:0007669"/>
    <property type="project" value="InterPro"/>
</dbReference>
<dbReference type="GO" id="GO:0005737">
    <property type="term" value="C:cytoplasm"/>
    <property type="evidence" value="ECO:0007669"/>
    <property type="project" value="UniProtKB-SubCell"/>
</dbReference>
<dbReference type="PIRSF" id="PIRSF005719">
    <property type="entry name" value="SMC"/>
    <property type="match status" value="1"/>
</dbReference>
<feature type="coiled-coil region" evidence="7">
    <location>
        <begin position="167"/>
        <end position="201"/>
    </location>
</feature>
<evidence type="ECO:0000256" key="1">
    <source>
        <dbReference type="ARBA" id="ARBA00004496"/>
    </source>
</evidence>